<dbReference type="KEGG" id="bih:BIP78_0530"/>
<dbReference type="GO" id="GO:0006950">
    <property type="term" value="P:response to stress"/>
    <property type="evidence" value="ECO:0007669"/>
    <property type="project" value="UniProtKB-ARBA"/>
</dbReference>
<feature type="domain" description="NTP pyrophosphohydrolase MazG-like" evidence="1">
    <location>
        <begin position="36"/>
        <end position="109"/>
    </location>
</feature>
<dbReference type="PANTHER" id="PTHR30522:SF0">
    <property type="entry name" value="NUCLEOSIDE TRIPHOSPHATE PYROPHOSPHOHYDROLASE"/>
    <property type="match status" value="1"/>
</dbReference>
<dbReference type="GO" id="GO:0046076">
    <property type="term" value="P:dTTP catabolic process"/>
    <property type="evidence" value="ECO:0007669"/>
    <property type="project" value="TreeGrafter"/>
</dbReference>
<evidence type="ECO:0000313" key="3">
    <source>
        <dbReference type="Proteomes" id="UP000287233"/>
    </source>
</evidence>
<dbReference type="GO" id="GO:0046047">
    <property type="term" value="P:TTP catabolic process"/>
    <property type="evidence" value="ECO:0007669"/>
    <property type="project" value="TreeGrafter"/>
</dbReference>
<dbReference type="InterPro" id="IPR048015">
    <property type="entry name" value="NTP-PPase_MazG-like_N"/>
</dbReference>
<keyword evidence="2" id="KW-0378">Hydrolase</keyword>
<sequence length="212" mass="23438">MSERPALRDPLAALDDLLAVIARLRGPTGCPWDRAQTHRSLVPYLLEEAYEAAEAITDGTVAEMQDELGDVLLQVLLHAQIEAEAGRFGIGEVADTLREKLVRRHPHVFGEGQADSVEAVRKRWEELKEHEPRPTRARTRPALVRAAKFVELREAAGRPIEVRAPLAAPDGTADPERTVAEILVEAVALARRLGCDPELALQRFVAEQERNG</sequence>
<reference evidence="3" key="1">
    <citation type="submission" date="2018-12" db="EMBL/GenBank/DDBJ databases">
        <title>Complete genome sequence of an uncultured bacterium of the candidate phylum Bipolaricaulota.</title>
        <authorList>
            <person name="Kadnikov V.V."/>
            <person name="Mardanov A.V."/>
            <person name="Beletsky A.V."/>
            <person name="Frank Y.A."/>
            <person name="Karnachuk O.V."/>
            <person name="Ravin N.V."/>
        </authorList>
    </citation>
    <scope>NUCLEOTIDE SEQUENCE [LARGE SCALE GENOMIC DNA]</scope>
</reference>
<proteinExistence type="predicted"/>
<evidence type="ECO:0000259" key="1">
    <source>
        <dbReference type="Pfam" id="PF03819"/>
    </source>
</evidence>
<dbReference type="EMBL" id="CP034928">
    <property type="protein sequence ID" value="QAA76296.1"/>
    <property type="molecule type" value="Genomic_DNA"/>
</dbReference>
<dbReference type="SUPFAM" id="SSF101386">
    <property type="entry name" value="all-alpha NTP pyrophosphatases"/>
    <property type="match status" value="1"/>
</dbReference>
<dbReference type="Proteomes" id="UP000287233">
    <property type="component" value="Chromosome"/>
</dbReference>
<dbReference type="InterPro" id="IPR011551">
    <property type="entry name" value="NTP_PyrPHydrolase_MazG"/>
</dbReference>
<dbReference type="GO" id="GO:0006203">
    <property type="term" value="P:dGTP catabolic process"/>
    <property type="evidence" value="ECO:0007669"/>
    <property type="project" value="TreeGrafter"/>
</dbReference>
<dbReference type="InterPro" id="IPR004518">
    <property type="entry name" value="MazG-like_dom"/>
</dbReference>
<organism evidence="2 3">
    <name type="scientific">Bipolaricaulis sibiricus</name>
    <dbReference type="NCBI Taxonomy" id="2501609"/>
    <lineage>
        <taxon>Bacteria</taxon>
        <taxon>Candidatus Bipolaricaulota</taxon>
        <taxon>Candidatus Bipolaricaulia</taxon>
        <taxon>Candidatus Bipolaricaulales</taxon>
        <taxon>Candidatus Bipolaricaulaceae</taxon>
        <taxon>Candidatus Bipolaricaulis</taxon>
    </lineage>
</organism>
<protein>
    <submittedName>
        <fullName evidence="2">Nucleoside triphosphate pyrophosphohydrolase MazG</fullName>
    </submittedName>
</protein>
<dbReference type="FunFam" id="1.10.287.1080:FF:000001">
    <property type="entry name" value="Nucleoside triphosphate pyrophosphohydrolase"/>
    <property type="match status" value="1"/>
</dbReference>
<dbReference type="PANTHER" id="PTHR30522">
    <property type="entry name" value="NUCLEOSIDE TRIPHOSPHATE PYROPHOSPHOHYDROLASE"/>
    <property type="match status" value="1"/>
</dbReference>
<dbReference type="GO" id="GO:0047429">
    <property type="term" value="F:nucleoside triphosphate diphosphatase activity"/>
    <property type="evidence" value="ECO:0007669"/>
    <property type="project" value="TreeGrafter"/>
</dbReference>
<name>A0A410FTE3_BIPS1</name>
<gene>
    <name evidence="2" type="ORF">BIP78_0530</name>
</gene>
<dbReference type="Gene3D" id="1.10.287.1080">
    <property type="entry name" value="MazG-like"/>
    <property type="match status" value="1"/>
</dbReference>
<dbReference type="CDD" id="cd11528">
    <property type="entry name" value="NTP-PPase_MazG_Nterm"/>
    <property type="match status" value="1"/>
</dbReference>
<dbReference type="GO" id="GO:0046052">
    <property type="term" value="P:UTP catabolic process"/>
    <property type="evidence" value="ECO:0007669"/>
    <property type="project" value="TreeGrafter"/>
</dbReference>
<dbReference type="GO" id="GO:0046081">
    <property type="term" value="P:dUTP catabolic process"/>
    <property type="evidence" value="ECO:0007669"/>
    <property type="project" value="TreeGrafter"/>
</dbReference>
<dbReference type="Pfam" id="PF03819">
    <property type="entry name" value="MazG"/>
    <property type="match status" value="1"/>
</dbReference>
<accession>A0A410FTE3</accession>
<dbReference type="AlphaFoldDB" id="A0A410FTE3"/>
<evidence type="ECO:0000313" key="2">
    <source>
        <dbReference type="EMBL" id="QAA76296.1"/>
    </source>
</evidence>
<dbReference type="GO" id="GO:0046061">
    <property type="term" value="P:dATP catabolic process"/>
    <property type="evidence" value="ECO:0007669"/>
    <property type="project" value="TreeGrafter"/>
</dbReference>